<evidence type="ECO:0000313" key="3">
    <source>
        <dbReference type="Proteomes" id="UP000759131"/>
    </source>
</evidence>
<dbReference type="CDD" id="cd17039">
    <property type="entry name" value="Ubl_ubiquitin_like"/>
    <property type="match status" value="1"/>
</dbReference>
<reference evidence="2" key="1">
    <citation type="submission" date="2020-11" db="EMBL/GenBank/DDBJ databases">
        <authorList>
            <person name="Tran Van P."/>
        </authorList>
    </citation>
    <scope>NUCLEOTIDE SEQUENCE</scope>
</reference>
<sequence>MSDKVVLSPVIAGDHTIQITDKLLIDFSLNIRQVDSNGVKRMVQLTNGMSNEVKTFVALFDDNDIDFEIVVDNRSVAKNMRLNLIYGKKYKFVIIKGQRMALKALESSGHHLRFLSPNQPMAQLVVDLVANGIDKWPGIDRPKAEMICSRIQFKLEVEKSGPIVQLLGPVIQLSAESIWGMKIDFAIGLHNTIHDIKLIIQERVGLRPSGVRLHHSARRLYEDRTVGHYTTLYGIKSGETLHMELEVFGGGDGRQSMASPPNHMRAPDVMSPTVQAFGRRGVVGFGRQTDEYFTSLKK</sequence>
<dbReference type="InterPro" id="IPR000626">
    <property type="entry name" value="Ubiquitin-like_dom"/>
</dbReference>
<dbReference type="EMBL" id="OC860071">
    <property type="protein sequence ID" value="CAD7628238.1"/>
    <property type="molecule type" value="Genomic_DNA"/>
</dbReference>
<proteinExistence type="predicted"/>
<gene>
    <name evidence="2" type="ORF">OSB1V03_LOCUS8660</name>
</gene>
<evidence type="ECO:0000259" key="1">
    <source>
        <dbReference type="PROSITE" id="PS50053"/>
    </source>
</evidence>
<dbReference type="Pfam" id="PF00240">
    <property type="entry name" value="ubiquitin"/>
    <property type="match status" value="1"/>
</dbReference>
<feature type="domain" description="Ubiquitin-like" evidence="1">
    <location>
        <begin position="171"/>
        <end position="250"/>
    </location>
</feature>
<organism evidence="2">
    <name type="scientific">Medioppia subpectinata</name>
    <dbReference type="NCBI Taxonomy" id="1979941"/>
    <lineage>
        <taxon>Eukaryota</taxon>
        <taxon>Metazoa</taxon>
        <taxon>Ecdysozoa</taxon>
        <taxon>Arthropoda</taxon>
        <taxon>Chelicerata</taxon>
        <taxon>Arachnida</taxon>
        <taxon>Acari</taxon>
        <taxon>Acariformes</taxon>
        <taxon>Sarcoptiformes</taxon>
        <taxon>Oribatida</taxon>
        <taxon>Brachypylina</taxon>
        <taxon>Oppioidea</taxon>
        <taxon>Oppiidae</taxon>
        <taxon>Medioppia</taxon>
    </lineage>
</organism>
<evidence type="ECO:0000313" key="2">
    <source>
        <dbReference type="EMBL" id="CAD7628238.1"/>
    </source>
</evidence>
<dbReference type="EMBL" id="CAJPIZ010005496">
    <property type="protein sequence ID" value="CAG2108668.1"/>
    <property type="molecule type" value="Genomic_DNA"/>
</dbReference>
<accession>A0A7R9KSM5</accession>
<dbReference type="OrthoDB" id="10016665at2759"/>
<dbReference type="PROSITE" id="PS50053">
    <property type="entry name" value="UBIQUITIN_2"/>
    <property type="match status" value="1"/>
</dbReference>
<protein>
    <recommendedName>
        <fullName evidence="1">Ubiquitin-like domain-containing protein</fullName>
    </recommendedName>
</protein>
<dbReference type="SUPFAM" id="SSF54236">
    <property type="entry name" value="Ubiquitin-like"/>
    <property type="match status" value="1"/>
</dbReference>
<dbReference type="SMART" id="SM00213">
    <property type="entry name" value="UBQ"/>
    <property type="match status" value="1"/>
</dbReference>
<dbReference type="InterPro" id="IPR029071">
    <property type="entry name" value="Ubiquitin-like_domsf"/>
</dbReference>
<dbReference type="Gene3D" id="3.10.20.90">
    <property type="entry name" value="Phosphatidylinositol 3-kinase Catalytic Subunit, Chain A, domain 1"/>
    <property type="match status" value="1"/>
</dbReference>
<dbReference type="Proteomes" id="UP000759131">
    <property type="component" value="Unassembled WGS sequence"/>
</dbReference>
<keyword evidence="3" id="KW-1185">Reference proteome</keyword>
<name>A0A7R9KSM5_9ACAR</name>
<dbReference type="AlphaFoldDB" id="A0A7R9KSM5"/>